<feature type="compositionally biased region" description="Acidic residues" evidence="1">
    <location>
        <begin position="214"/>
        <end position="224"/>
    </location>
</feature>
<accession>A0A5C8PFJ5</accession>
<name>A0A5C8PFJ5_9HYPH</name>
<gene>
    <name evidence="2" type="ORF">FHP25_24950</name>
</gene>
<evidence type="ECO:0000313" key="3">
    <source>
        <dbReference type="Proteomes" id="UP000321638"/>
    </source>
</evidence>
<dbReference type="EMBL" id="VDUZ01000032">
    <property type="protein sequence ID" value="TXL72547.1"/>
    <property type="molecule type" value="Genomic_DNA"/>
</dbReference>
<keyword evidence="3" id="KW-1185">Reference proteome</keyword>
<dbReference type="AlphaFoldDB" id="A0A5C8PFJ5"/>
<sequence length="224" mass="24186">MHAAVSDVISKAEFARRRNVSPGRVSQWISKGKIGGDALVGEGRSAQIREAVACAQLNRTLDVNQRYGNGLSTRLDLQAPPQLDKPAPAVVGDPGAPPSNLYNVNDQIARERLIQLQRANREAERQEAIDAGRLTDANAVRQQVGREIAKLVSHFEGALANFATALAAEFKVPQRDVLHLLRAEYRKFRTEAAEAAQAAVDDEPETVTVSTDDPIADDDGTTAA</sequence>
<organism evidence="2 3">
    <name type="scientific">Vineibacter terrae</name>
    <dbReference type="NCBI Taxonomy" id="2586908"/>
    <lineage>
        <taxon>Bacteria</taxon>
        <taxon>Pseudomonadati</taxon>
        <taxon>Pseudomonadota</taxon>
        <taxon>Alphaproteobacteria</taxon>
        <taxon>Hyphomicrobiales</taxon>
        <taxon>Vineibacter</taxon>
    </lineage>
</organism>
<dbReference type="Proteomes" id="UP000321638">
    <property type="component" value="Unassembled WGS sequence"/>
</dbReference>
<feature type="region of interest" description="Disordered" evidence="1">
    <location>
        <begin position="195"/>
        <end position="224"/>
    </location>
</feature>
<reference evidence="2 3" key="1">
    <citation type="submission" date="2019-06" db="EMBL/GenBank/DDBJ databases">
        <title>New taxonomy in bacterial strain CC-CFT640, isolated from vineyard.</title>
        <authorList>
            <person name="Lin S.-Y."/>
            <person name="Tsai C.-F."/>
            <person name="Young C.-C."/>
        </authorList>
    </citation>
    <scope>NUCLEOTIDE SEQUENCE [LARGE SCALE GENOMIC DNA]</scope>
    <source>
        <strain evidence="2 3">CC-CFT640</strain>
    </source>
</reference>
<proteinExistence type="predicted"/>
<evidence type="ECO:0000313" key="2">
    <source>
        <dbReference type="EMBL" id="TXL72547.1"/>
    </source>
</evidence>
<comment type="caution">
    <text evidence="2">The sequence shown here is derived from an EMBL/GenBank/DDBJ whole genome shotgun (WGS) entry which is preliminary data.</text>
</comment>
<evidence type="ECO:0000256" key="1">
    <source>
        <dbReference type="SAM" id="MobiDB-lite"/>
    </source>
</evidence>
<protein>
    <submittedName>
        <fullName evidence="2">YjbH domain-containing protein</fullName>
    </submittedName>
</protein>
<dbReference type="RefSeq" id="WP_178133768.1">
    <property type="nucleotide sequence ID" value="NZ_VDUZ01000032.1"/>
</dbReference>